<dbReference type="EMBL" id="CAJNNV010015317">
    <property type="protein sequence ID" value="CAE8603346.1"/>
    <property type="molecule type" value="Genomic_DNA"/>
</dbReference>
<reference evidence="10" key="1">
    <citation type="submission" date="2021-02" db="EMBL/GenBank/DDBJ databases">
        <authorList>
            <person name="Dougan E. K."/>
            <person name="Rhodes N."/>
            <person name="Thang M."/>
            <person name="Chan C."/>
        </authorList>
    </citation>
    <scope>NUCLEOTIDE SEQUENCE</scope>
</reference>
<keyword evidence="7" id="KW-0732">Signal</keyword>
<dbReference type="Proteomes" id="UP000626109">
    <property type="component" value="Unassembled WGS sequence"/>
</dbReference>
<dbReference type="OMA" id="REMLEYC"/>
<dbReference type="CDD" id="cd19071">
    <property type="entry name" value="AKR_AKR1-5-like"/>
    <property type="match status" value="1"/>
</dbReference>
<evidence type="ECO:0000256" key="7">
    <source>
        <dbReference type="SAM" id="SignalP"/>
    </source>
</evidence>
<dbReference type="PANTHER" id="PTHR43827">
    <property type="entry name" value="2,5-DIKETO-D-GLUCONIC ACID REDUCTASE"/>
    <property type="match status" value="1"/>
</dbReference>
<dbReference type="Proteomes" id="UP000654075">
    <property type="component" value="Unassembled WGS sequence"/>
</dbReference>
<dbReference type="PANTHER" id="PTHR43827:SF3">
    <property type="entry name" value="NADP-DEPENDENT OXIDOREDUCTASE DOMAIN-CONTAINING PROTEIN"/>
    <property type="match status" value="1"/>
</dbReference>
<dbReference type="Pfam" id="PF00248">
    <property type="entry name" value="Aldo_ket_red"/>
    <property type="match status" value="1"/>
</dbReference>
<evidence type="ECO:0000259" key="8">
    <source>
        <dbReference type="Pfam" id="PF00248"/>
    </source>
</evidence>
<feature type="domain" description="NADP-dependent oxidoreductase" evidence="8">
    <location>
        <begin position="47"/>
        <end position="295"/>
    </location>
</feature>
<evidence type="ECO:0000256" key="3">
    <source>
        <dbReference type="ARBA" id="ARBA00023002"/>
    </source>
</evidence>
<name>A0A813JV59_POLGL</name>
<keyword evidence="12" id="KW-1185">Reference proteome</keyword>
<dbReference type="InterPro" id="IPR020471">
    <property type="entry name" value="AKR"/>
</dbReference>
<dbReference type="OrthoDB" id="416253at2759"/>
<proteinExistence type="inferred from homology"/>
<evidence type="ECO:0000256" key="4">
    <source>
        <dbReference type="PIRSR" id="PIRSR000097-1"/>
    </source>
</evidence>
<dbReference type="InterPro" id="IPR036812">
    <property type="entry name" value="NAD(P)_OxRdtase_dom_sf"/>
</dbReference>
<organism evidence="10 11">
    <name type="scientific">Polarella glacialis</name>
    <name type="common">Dinoflagellate</name>
    <dbReference type="NCBI Taxonomy" id="89957"/>
    <lineage>
        <taxon>Eukaryota</taxon>
        <taxon>Sar</taxon>
        <taxon>Alveolata</taxon>
        <taxon>Dinophyceae</taxon>
        <taxon>Suessiales</taxon>
        <taxon>Suessiaceae</taxon>
        <taxon>Polarella</taxon>
    </lineage>
</organism>
<comment type="caution">
    <text evidence="10">The sequence shown here is derived from an EMBL/GenBank/DDBJ whole genome shotgun (WGS) entry which is preliminary data.</text>
</comment>
<evidence type="ECO:0000313" key="12">
    <source>
        <dbReference type="Proteomes" id="UP000654075"/>
    </source>
</evidence>
<feature type="binding site" evidence="5">
    <location>
        <position position="129"/>
    </location>
    <ligand>
        <name>substrate</name>
    </ligand>
</feature>
<feature type="chain" id="PRO_5035596606" description="NADP-dependent oxidoreductase domain-containing protein" evidence="7">
    <location>
        <begin position="22"/>
        <end position="310"/>
    </location>
</feature>
<dbReference type="InterPro" id="IPR023210">
    <property type="entry name" value="NADP_OxRdtase_dom"/>
</dbReference>
<dbReference type="PRINTS" id="PR00069">
    <property type="entry name" value="ALDKETRDTASE"/>
</dbReference>
<evidence type="ECO:0000256" key="1">
    <source>
        <dbReference type="ARBA" id="ARBA00007905"/>
    </source>
</evidence>
<feature type="signal peptide" evidence="7">
    <location>
        <begin position="1"/>
        <end position="21"/>
    </location>
</feature>
<dbReference type="AlphaFoldDB" id="A0A813JV59"/>
<dbReference type="Gene3D" id="3.20.20.100">
    <property type="entry name" value="NADP-dependent oxidoreductase domain"/>
    <property type="match status" value="1"/>
</dbReference>
<dbReference type="EMBL" id="CAJNNW010026613">
    <property type="protein sequence ID" value="CAE8686582.1"/>
    <property type="molecule type" value="Genomic_DNA"/>
</dbReference>
<sequence length="310" mass="33469">MAQRKLLNMFAILGLAAASNGVPNIRIAPGVEMPMLAFGTFRVSLETCTVQAGVEQWLRLGGRHIDTPDEYGTQPDVGLAIKASGVPRSEIFLTTKIPGPIGKQAVIDKILHTALPQLGLDYLDLVLIHFPCKSLKDFPNKCGANFRAERLDTWAGLLELRAMGKIRAIGVSDYDVEQVAEVVEEFGEAPAVNQVQWHLAYHNETLRSAMQLAGTALEAWAALGGPTASLFHSPSISLRDPRLKEVAARYNVSTLGVNGSSGTPMGDAARTATCSEEHARGDLAAFEFQLSPKDLDLLSNLMPQTELVII</sequence>
<evidence type="ECO:0000256" key="5">
    <source>
        <dbReference type="PIRSR" id="PIRSR000097-2"/>
    </source>
</evidence>
<evidence type="ECO:0000256" key="2">
    <source>
        <dbReference type="ARBA" id="ARBA00022857"/>
    </source>
</evidence>
<evidence type="ECO:0000313" key="9">
    <source>
        <dbReference type="EMBL" id="CAE8603346.1"/>
    </source>
</evidence>
<evidence type="ECO:0000256" key="6">
    <source>
        <dbReference type="PIRSR" id="PIRSR000097-3"/>
    </source>
</evidence>
<dbReference type="GO" id="GO:0016616">
    <property type="term" value="F:oxidoreductase activity, acting on the CH-OH group of donors, NAD or NADP as acceptor"/>
    <property type="evidence" value="ECO:0007669"/>
    <property type="project" value="UniProtKB-ARBA"/>
</dbReference>
<feature type="active site" description="Proton donor" evidence="4">
    <location>
        <position position="71"/>
    </location>
</feature>
<keyword evidence="2" id="KW-0521">NADP</keyword>
<keyword evidence="3" id="KW-0560">Oxidoreductase</keyword>
<evidence type="ECO:0000313" key="10">
    <source>
        <dbReference type="EMBL" id="CAE8686582.1"/>
    </source>
</evidence>
<protein>
    <recommendedName>
        <fullName evidence="8">NADP-dependent oxidoreductase domain-containing protein</fullName>
    </recommendedName>
</protein>
<dbReference type="PIRSF" id="PIRSF000097">
    <property type="entry name" value="AKR"/>
    <property type="match status" value="1"/>
</dbReference>
<evidence type="ECO:0000313" key="11">
    <source>
        <dbReference type="Proteomes" id="UP000626109"/>
    </source>
</evidence>
<gene>
    <name evidence="9" type="ORF">PGLA1383_LOCUS21557</name>
    <name evidence="10" type="ORF">PGLA2088_LOCUS25046</name>
</gene>
<accession>A0A813JV59</accession>
<dbReference type="SUPFAM" id="SSF51430">
    <property type="entry name" value="NAD(P)-linked oxidoreductase"/>
    <property type="match status" value="1"/>
</dbReference>
<feature type="site" description="Lowers pKa of active site Tyr" evidence="6">
    <location>
        <position position="96"/>
    </location>
</feature>
<comment type="similarity">
    <text evidence="1">Belongs to the aldo/keto reductase family.</text>
</comment>